<dbReference type="Pfam" id="PF13439">
    <property type="entry name" value="Glyco_transf_4"/>
    <property type="match status" value="1"/>
</dbReference>
<dbReference type="InterPro" id="IPR028098">
    <property type="entry name" value="Glyco_trans_4-like_N"/>
</dbReference>
<dbReference type="AlphaFoldDB" id="A0A1H4BAL0"/>
<proteinExistence type="predicted"/>
<accession>A0A1H4BAL0</accession>
<dbReference type="InterPro" id="IPR001296">
    <property type="entry name" value="Glyco_trans_1"/>
</dbReference>
<dbReference type="PANTHER" id="PTHR12526:SF630">
    <property type="entry name" value="GLYCOSYLTRANSFERASE"/>
    <property type="match status" value="1"/>
</dbReference>
<feature type="domain" description="Glycosyl transferase family 1" evidence="1">
    <location>
        <begin position="184"/>
        <end position="340"/>
    </location>
</feature>
<dbReference type="Pfam" id="PF00534">
    <property type="entry name" value="Glycos_transf_1"/>
    <property type="match status" value="1"/>
</dbReference>
<keyword evidence="4" id="KW-1185">Reference proteome</keyword>
<evidence type="ECO:0000313" key="4">
    <source>
        <dbReference type="Proteomes" id="UP000199409"/>
    </source>
</evidence>
<dbReference type="PANTHER" id="PTHR12526">
    <property type="entry name" value="GLYCOSYLTRANSFERASE"/>
    <property type="match status" value="1"/>
</dbReference>
<dbReference type="STRING" id="37625.SAMN05660420_02105"/>
<dbReference type="GO" id="GO:0016757">
    <property type="term" value="F:glycosyltransferase activity"/>
    <property type="evidence" value="ECO:0007669"/>
    <property type="project" value="InterPro"/>
</dbReference>
<dbReference type="Proteomes" id="UP000199409">
    <property type="component" value="Unassembled WGS sequence"/>
</dbReference>
<name>A0A1H4BAL0_9BACT</name>
<dbReference type="Gene3D" id="3.40.50.2000">
    <property type="entry name" value="Glycogen Phosphorylase B"/>
    <property type="match status" value="2"/>
</dbReference>
<evidence type="ECO:0000313" key="3">
    <source>
        <dbReference type="EMBL" id="SEA45147.1"/>
    </source>
</evidence>
<gene>
    <name evidence="3" type="ORF">SAMN05660420_02105</name>
</gene>
<sequence>MKKVVHLIASSGLYGAEKWVLALMRAIDTSLFSCTLVNLYDAAEGQSAVVAGALERDLDAIDFYTRGSFNPLSIIRLSRWFKQNHIEIVHGHGYKSDIIGLLAGRLAGCKVISTPHGWTKNPGKKLQFYEWLDCLFFQLMDAVCPLSEELLKGLKGKIPSRKLRYILNGVDIDEIDQSPLSIMKKDNEYIIGYIGRLIDDKDIPTLIRAFKMLTDSPLSDFYFFKLYLIGEGPALPELECLVEQFHLAQQVKFSGYRSDATSFLKCFDILVLPSLSEGVPRCIMEALAAKVPVVASDIPGNRVLIKHEITGTLFKTGDEEALFLILKRHLENCPMCYNTVNSGRILVQEKFSNVRMAREYALVYTECLANLKNNSG</sequence>
<keyword evidence="3" id="KW-0808">Transferase</keyword>
<evidence type="ECO:0000259" key="2">
    <source>
        <dbReference type="Pfam" id="PF13439"/>
    </source>
</evidence>
<dbReference type="SUPFAM" id="SSF53756">
    <property type="entry name" value="UDP-Glycosyltransferase/glycogen phosphorylase"/>
    <property type="match status" value="1"/>
</dbReference>
<evidence type="ECO:0000259" key="1">
    <source>
        <dbReference type="Pfam" id="PF00534"/>
    </source>
</evidence>
<feature type="domain" description="Glycosyltransferase subfamily 4-like N-terminal" evidence="2">
    <location>
        <begin position="15"/>
        <end position="173"/>
    </location>
</feature>
<dbReference type="RefSeq" id="WP_175498355.1">
    <property type="nucleotide sequence ID" value="NZ_FNQN01000006.1"/>
</dbReference>
<dbReference type="EMBL" id="FNQN01000006">
    <property type="protein sequence ID" value="SEA45147.1"/>
    <property type="molecule type" value="Genomic_DNA"/>
</dbReference>
<protein>
    <submittedName>
        <fullName evidence="3">Glycosyltransferase involved in cell wall bisynthesis</fullName>
    </submittedName>
</protein>
<reference evidence="3 4" key="1">
    <citation type="submission" date="2016-10" db="EMBL/GenBank/DDBJ databases">
        <authorList>
            <person name="de Groot N.N."/>
        </authorList>
    </citation>
    <scope>NUCLEOTIDE SEQUENCE [LARGE SCALE GENOMIC DNA]</scope>
    <source>
        <strain evidence="3 4">DSM 7343</strain>
    </source>
</reference>
<organism evidence="3 4">
    <name type="scientific">Desulfuromusa kysingii</name>
    <dbReference type="NCBI Taxonomy" id="37625"/>
    <lineage>
        <taxon>Bacteria</taxon>
        <taxon>Pseudomonadati</taxon>
        <taxon>Thermodesulfobacteriota</taxon>
        <taxon>Desulfuromonadia</taxon>
        <taxon>Desulfuromonadales</taxon>
        <taxon>Geopsychrobacteraceae</taxon>
        <taxon>Desulfuromusa</taxon>
    </lineage>
</organism>